<name>A0ABM0N9Z9_PRUMU</name>
<keyword evidence="2" id="KW-1133">Transmembrane helix</keyword>
<evidence type="ECO:0000256" key="2">
    <source>
        <dbReference type="SAM" id="Phobius"/>
    </source>
</evidence>
<gene>
    <name evidence="4" type="primary">LOC103321601</name>
</gene>
<proteinExistence type="predicted"/>
<evidence type="ECO:0000256" key="1">
    <source>
        <dbReference type="SAM" id="MobiDB-lite"/>
    </source>
</evidence>
<reference evidence="3" key="1">
    <citation type="journal article" date="2012" name="Nat. Commun.">
        <title>The genome of Prunus mume.</title>
        <authorList>
            <person name="Zhang Q."/>
            <person name="Chen W."/>
            <person name="Sun L."/>
            <person name="Zhao F."/>
            <person name="Huang B."/>
            <person name="Yang W."/>
            <person name="Tao Y."/>
            <person name="Wang J."/>
            <person name="Yuan Z."/>
            <person name="Fan G."/>
            <person name="Xing Z."/>
            <person name="Han C."/>
            <person name="Pan H."/>
            <person name="Zhong X."/>
            <person name="Shi W."/>
            <person name="Liang X."/>
            <person name="Du D."/>
            <person name="Sun F."/>
            <person name="Xu Z."/>
            <person name="Hao R."/>
            <person name="Lv T."/>
            <person name="Lv Y."/>
            <person name="Zheng Z."/>
            <person name="Sun M."/>
            <person name="Luo L."/>
            <person name="Cai M."/>
            <person name="Gao Y."/>
            <person name="Wang J."/>
            <person name="Yin Y."/>
            <person name="Xu X."/>
            <person name="Cheng T."/>
            <person name="Wang J."/>
        </authorList>
    </citation>
    <scope>NUCLEOTIDE SEQUENCE [LARGE SCALE GENOMIC DNA]</scope>
</reference>
<evidence type="ECO:0000313" key="3">
    <source>
        <dbReference type="Proteomes" id="UP000694861"/>
    </source>
</evidence>
<evidence type="ECO:0000313" key="4">
    <source>
        <dbReference type="RefSeq" id="XP_008221646.1"/>
    </source>
</evidence>
<accession>A0ABM0N9Z9</accession>
<keyword evidence="2" id="KW-0812">Transmembrane</keyword>
<dbReference type="PANTHER" id="PTHR34539:SF3">
    <property type="entry name" value="NAC DOMAIN-CONTAINING PROTEIN"/>
    <property type="match status" value="1"/>
</dbReference>
<dbReference type="GeneID" id="103321601"/>
<protein>
    <submittedName>
        <fullName evidence="4">Uncharacterized protein LOC103321601</fullName>
    </submittedName>
</protein>
<keyword evidence="3" id="KW-1185">Reference proteome</keyword>
<feature type="region of interest" description="Disordered" evidence="1">
    <location>
        <begin position="118"/>
        <end position="187"/>
    </location>
</feature>
<reference evidence="4" key="2">
    <citation type="submission" date="2025-08" db="UniProtKB">
        <authorList>
            <consortium name="RefSeq"/>
        </authorList>
    </citation>
    <scope>IDENTIFICATION</scope>
</reference>
<feature type="compositionally biased region" description="Polar residues" evidence="1">
    <location>
        <begin position="142"/>
        <end position="152"/>
    </location>
</feature>
<dbReference type="RefSeq" id="XP_008221646.1">
    <property type="nucleotide sequence ID" value="XM_008223424.1"/>
</dbReference>
<feature type="compositionally biased region" description="Polar residues" evidence="1">
    <location>
        <begin position="118"/>
        <end position="129"/>
    </location>
</feature>
<sequence>MFLLLCALLTGPPTFPPSLYIKTFHPLLSLSSKPFLPPSHLVFPFISALPSLSCNLLLLLYSVMAMADQTPSKRQREETLADDCEDPKRQKSYNHILSLLDEEEEEPSQDLSSIITTLQQELSSDSASEPLTAFPNSDADQEINQSSDSTAATAFEGYASSSSGSSSPSSSNTNSGFLKEGDEQEDDGERVMRHLLEASDDELGIPQREEVSGFDDPEDAGFNGLMMDGFSFGDGLWELDDEAANYYTLVQSELFM</sequence>
<keyword evidence="2" id="KW-0472">Membrane</keyword>
<dbReference type="Proteomes" id="UP000694861">
    <property type="component" value="Linkage group LG2"/>
</dbReference>
<organism evidence="3 4">
    <name type="scientific">Prunus mume</name>
    <name type="common">Japanese apricot</name>
    <name type="synonym">Armeniaca mume</name>
    <dbReference type="NCBI Taxonomy" id="102107"/>
    <lineage>
        <taxon>Eukaryota</taxon>
        <taxon>Viridiplantae</taxon>
        <taxon>Streptophyta</taxon>
        <taxon>Embryophyta</taxon>
        <taxon>Tracheophyta</taxon>
        <taxon>Spermatophyta</taxon>
        <taxon>Magnoliopsida</taxon>
        <taxon>eudicotyledons</taxon>
        <taxon>Gunneridae</taxon>
        <taxon>Pentapetalae</taxon>
        <taxon>rosids</taxon>
        <taxon>fabids</taxon>
        <taxon>Rosales</taxon>
        <taxon>Rosaceae</taxon>
        <taxon>Amygdaloideae</taxon>
        <taxon>Amygdaleae</taxon>
        <taxon>Prunus</taxon>
    </lineage>
</organism>
<feature type="transmembrane region" description="Helical" evidence="2">
    <location>
        <begin position="41"/>
        <end position="67"/>
    </location>
</feature>
<dbReference type="PANTHER" id="PTHR34539">
    <property type="entry name" value="T6J4.11 PROTEIN"/>
    <property type="match status" value="1"/>
</dbReference>
<feature type="compositionally biased region" description="Low complexity" evidence="1">
    <location>
        <begin position="160"/>
        <end position="176"/>
    </location>
</feature>